<gene>
    <name evidence="6" type="ORF">HDF12_002168</name>
</gene>
<dbReference type="EMBL" id="JACCCV010000001">
    <property type="protein sequence ID" value="NYF51803.1"/>
    <property type="molecule type" value="Genomic_DNA"/>
</dbReference>
<dbReference type="SMART" id="SM00354">
    <property type="entry name" value="HTH_LACI"/>
    <property type="match status" value="1"/>
</dbReference>
<dbReference type="InterPro" id="IPR028082">
    <property type="entry name" value="Peripla_BP_I"/>
</dbReference>
<dbReference type="PANTHER" id="PTHR30146:SF109">
    <property type="entry name" value="HTH-TYPE TRANSCRIPTIONAL REGULATOR GALS"/>
    <property type="match status" value="1"/>
</dbReference>
<evidence type="ECO:0000259" key="5">
    <source>
        <dbReference type="PROSITE" id="PS50932"/>
    </source>
</evidence>
<dbReference type="AlphaFoldDB" id="A0A7Y9NN35"/>
<dbReference type="Proteomes" id="UP000534186">
    <property type="component" value="Unassembled WGS sequence"/>
</dbReference>
<organism evidence="6 7">
    <name type="scientific">Tunturiibacter lichenicola</name>
    <dbReference type="NCBI Taxonomy" id="2051959"/>
    <lineage>
        <taxon>Bacteria</taxon>
        <taxon>Pseudomonadati</taxon>
        <taxon>Acidobacteriota</taxon>
        <taxon>Terriglobia</taxon>
        <taxon>Terriglobales</taxon>
        <taxon>Acidobacteriaceae</taxon>
        <taxon>Tunturiibacter</taxon>
    </lineage>
</organism>
<dbReference type="InterPro" id="IPR046335">
    <property type="entry name" value="LacI/GalR-like_sensor"/>
</dbReference>
<dbReference type="Pfam" id="PF13377">
    <property type="entry name" value="Peripla_BP_3"/>
    <property type="match status" value="1"/>
</dbReference>
<dbReference type="GO" id="GO:0003700">
    <property type="term" value="F:DNA-binding transcription factor activity"/>
    <property type="evidence" value="ECO:0007669"/>
    <property type="project" value="TreeGrafter"/>
</dbReference>
<protein>
    <submittedName>
        <fullName evidence="6">LacI family transcriptional regulator</fullName>
    </submittedName>
</protein>
<dbReference type="CDD" id="cd01392">
    <property type="entry name" value="HTH_LacI"/>
    <property type="match status" value="1"/>
</dbReference>
<dbReference type="PANTHER" id="PTHR30146">
    <property type="entry name" value="LACI-RELATED TRANSCRIPTIONAL REPRESSOR"/>
    <property type="match status" value="1"/>
</dbReference>
<sequence length="366" mass="39968">MPASKSISRLKTPIPASSKGTKRGIHAVAERAGVSIATVSRVMNGVTNVDAKLARKVWKAVSETEYVPNRHAQALISGRTRLIGLLVPDIMNPFFPELIHGFEQAATAQGFGILIGSTHDVASETEDWARRMLEHGVEGLALLTFKEEDPHLYDLLKKTPMVQIEAGKTPDGPEIIAVDYETGIRQAVQHLAALGHRDIVFAAGSPDNFTAELRRTCFRKAMREIGIVVTNAIFDEEHTLEGGIAAAHKILGRKILPTAMICSNDLMAIGALKILHSRGLDVPKDMSLIGLDDIHLAEFTSPPLTTVRIPRTQLAEACFDLLFRKLRPYEDAPTRQIVSTYLVIRESTGFPPHALQAAAAKGKERS</sequence>
<evidence type="ECO:0000256" key="1">
    <source>
        <dbReference type="ARBA" id="ARBA00023015"/>
    </source>
</evidence>
<proteinExistence type="predicted"/>
<comment type="caution">
    <text evidence="6">The sequence shown here is derived from an EMBL/GenBank/DDBJ whole genome shotgun (WGS) entry which is preliminary data.</text>
</comment>
<feature type="domain" description="HTH lacI-type" evidence="5">
    <location>
        <begin position="23"/>
        <end position="77"/>
    </location>
</feature>
<dbReference type="InterPro" id="IPR000843">
    <property type="entry name" value="HTH_LacI"/>
</dbReference>
<keyword evidence="1" id="KW-0805">Transcription regulation</keyword>
<evidence type="ECO:0000256" key="2">
    <source>
        <dbReference type="ARBA" id="ARBA00023125"/>
    </source>
</evidence>
<feature type="region of interest" description="Disordered" evidence="4">
    <location>
        <begin position="1"/>
        <end position="22"/>
    </location>
</feature>
<evidence type="ECO:0000313" key="7">
    <source>
        <dbReference type="Proteomes" id="UP000534186"/>
    </source>
</evidence>
<reference evidence="6 7" key="1">
    <citation type="submission" date="2020-07" db="EMBL/GenBank/DDBJ databases">
        <title>Genomic Encyclopedia of Type Strains, Phase IV (KMG-V): Genome sequencing to study the core and pangenomes of soil and plant-associated prokaryotes.</title>
        <authorList>
            <person name="Whitman W."/>
        </authorList>
    </citation>
    <scope>NUCLEOTIDE SEQUENCE [LARGE SCALE GENOMIC DNA]</scope>
    <source>
        <strain evidence="6 7">M8UP30</strain>
    </source>
</reference>
<dbReference type="SUPFAM" id="SSF47413">
    <property type="entry name" value="lambda repressor-like DNA-binding domains"/>
    <property type="match status" value="1"/>
</dbReference>
<dbReference type="SUPFAM" id="SSF53822">
    <property type="entry name" value="Periplasmic binding protein-like I"/>
    <property type="match status" value="1"/>
</dbReference>
<dbReference type="GO" id="GO:0000976">
    <property type="term" value="F:transcription cis-regulatory region binding"/>
    <property type="evidence" value="ECO:0007669"/>
    <property type="project" value="TreeGrafter"/>
</dbReference>
<dbReference type="Gene3D" id="3.40.50.2300">
    <property type="match status" value="2"/>
</dbReference>
<evidence type="ECO:0000256" key="3">
    <source>
        <dbReference type="ARBA" id="ARBA00023163"/>
    </source>
</evidence>
<dbReference type="Pfam" id="PF00356">
    <property type="entry name" value="LacI"/>
    <property type="match status" value="1"/>
</dbReference>
<accession>A0A7Y9NN35</accession>
<evidence type="ECO:0000256" key="4">
    <source>
        <dbReference type="SAM" id="MobiDB-lite"/>
    </source>
</evidence>
<dbReference type="PROSITE" id="PS50932">
    <property type="entry name" value="HTH_LACI_2"/>
    <property type="match status" value="1"/>
</dbReference>
<dbReference type="CDD" id="cd06267">
    <property type="entry name" value="PBP1_LacI_sugar_binding-like"/>
    <property type="match status" value="1"/>
</dbReference>
<dbReference type="InterPro" id="IPR010982">
    <property type="entry name" value="Lambda_DNA-bd_dom_sf"/>
</dbReference>
<name>A0A7Y9NN35_9BACT</name>
<keyword evidence="3" id="KW-0804">Transcription</keyword>
<keyword evidence="2" id="KW-0238">DNA-binding</keyword>
<evidence type="ECO:0000313" key="6">
    <source>
        <dbReference type="EMBL" id="NYF51803.1"/>
    </source>
</evidence>
<dbReference type="Gene3D" id="1.10.260.40">
    <property type="entry name" value="lambda repressor-like DNA-binding domains"/>
    <property type="match status" value="1"/>
</dbReference>